<keyword evidence="5" id="KW-0408">Iron</keyword>
<keyword evidence="4" id="KW-0560">Oxidoreductase</keyword>
<protein>
    <submittedName>
        <fullName evidence="9">Uncharacterized protein</fullName>
    </submittedName>
</protein>
<gene>
    <name evidence="9" type="ORF">HJ536_14915</name>
</gene>
<keyword evidence="1" id="KW-0285">Flavoprotein</keyword>
<evidence type="ECO:0000313" key="9">
    <source>
        <dbReference type="EMBL" id="NVO24655.1"/>
    </source>
</evidence>
<dbReference type="GO" id="GO:0046872">
    <property type="term" value="F:metal ion binding"/>
    <property type="evidence" value="ECO:0007669"/>
    <property type="project" value="UniProtKB-KW"/>
</dbReference>
<evidence type="ECO:0000256" key="5">
    <source>
        <dbReference type="ARBA" id="ARBA00023004"/>
    </source>
</evidence>
<dbReference type="InterPro" id="IPR039261">
    <property type="entry name" value="FNR_nucleotide-bd"/>
</dbReference>
<dbReference type="AlphaFoldDB" id="A0A850QE11"/>
<dbReference type="NCBIfam" id="NF041259">
    <property type="entry name" value="mono_DmmA_fam"/>
    <property type="match status" value="1"/>
</dbReference>
<keyword evidence="3" id="KW-0479">Metal-binding</keyword>
<proteinExistence type="predicted"/>
<evidence type="ECO:0000256" key="4">
    <source>
        <dbReference type="ARBA" id="ARBA00023002"/>
    </source>
</evidence>
<evidence type="ECO:0000259" key="8">
    <source>
        <dbReference type="Pfam" id="PF22290"/>
    </source>
</evidence>
<evidence type="ECO:0000256" key="6">
    <source>
        <dbReference type="ARBA" id="ARBA00023014"/>
    </source>
</evidence>
<evidence type="ECO:0000256" key="1">
    <source>
        <dbReference type="ARBA" id="ARBA00022630"/>
    </source>
</evidence>
<dbReference type="SUPFAM" id="SSF52343">
    <property type="entry name" value="Ferredoxin reductase-like, C-terminal NADP-linked domain"/>
    <property type="match status" value="1"/>
</dbReference>
<dbReference type="InterPro" id="IPR054582">
    <property type="entry name" value="DmmA-like_N"/>
</dbReference>
<evidence type="ECO:0000256" key="3">
    <source>
        <dbReference type="ARBA" id="ARBA00022723"/>
    </source>
</evidence>
<dbReference type="Pfam" id="PF22290">
    <property type="entry name" value="DmmA-like_N"/>
    <property type="match status" value="1"/>
</dbReference>
<dbReference type="EMBL" id="JABCJE010000008">
    <property type="protein sequence ID" value="NVO24655.1"/>
    <property type="molecule type" value="Genomic_DNA"/>
</dbReference>
<keyword evidence="6" id="KW-0411">Iron-sulfur</keyword>
<feature type="domain" description="Dimethylamine monooxygenase subunit DmmA-like C-terminal" evidence="7">
    <location>
        <begin position="139"/>
        <end position="182"/>
    </location>
</feature>
<dbReference type="InterPro" id="IPR048037">
    <property type="entry name" value="DmmA-like_C"/>
</dbReference>
<sequence>MPTVEFSPSIDSRPTYAPLKSHGSAPAIMVADTAGADALLDLMASDSAVTDKAQIVLIAPASDKLARMDLMVKTPVHTTPDLDTAGPLVRQLLSTARMGTQMYLAGSEGMMGALCALATACGLPMDAIQTEHRGTAARRMQCVHCKGITEDVTTDPFECSHCGLTLFVRDHFSRRIGAFQGVCVDAETPGLIPTTQEIRP</sequence>
<evidence type="ECO:0000256" key="2">
    <source>
        <dbReference type="ARBA" id="ARBA00022714"/>
    </source>
</evidence>
<organism evidence="9 10">
    <name type="scientific">Donghicola mangrovi</name>
    <dbReference type="NCBI Taxonomy" id="2729614"/>
    <lineage>
        <taxon>Bacteria</taxon>
        <taxon>Pseudomonadati</taxon>
        <taxon>Pseudomonadota</taxon>
        <taxon>Alphaproteobacteria</taxon>
        <taxon>Rhodobacterales</taxon>
        <taxon>Roseobacteraceae</taxon>
        <taxon>Donghicola</taxon>
    </lineage>
</organism>
<evidence type="ECO:0000313" key="10">
    <source>
        <dbReference type="Proteomes" id="UP000592216"/>
    </source>
</evidence>
<name>A0A850QE11_9RHOB</name>
<feature type="domain" description="Dimethylamine monooxygenase subunit DmmA-like N-terminal" evidence="8">
    <location>
        <begin position="9"/>
        <end position="128"/>
    </location>
</feature>
<accession>A0A850QE11</accession>
<comment type="caution">
    <text evidence="9">The sequence shown here is derived from an EMBL/GenBank/DDBJ whole genome shotgun (WGS) entry which is preliminary data.</text>
</comment>
<dbReference type="GO" id="GO:0016491">
    <property type="term" value="F:oxidoreductase activity"/>
    <property type="evidence" value="ECO:0007669"/>
    <property type="project" value="UniProtKB-KW"/>
</dbReference>
<reference evidence="9 10" key="1">
    <citation type="submission" date="2020-04" db="EMBL/GenBank/DDBJ databases">
        <title>Donghicola sp., a member of the Rhodobacteraceae family isolated from mangrove forest in Thailand.</title>
        <authorList>
            <person name="Charoenyingcharoen P."/>
            <person name="Yukphan P."/>
        </authorList>
    </citation>
    <scope>NUCLEOTIDE SEQUENCE [LARGE SCALE GENOMIC DNA]</scope>
    <source>
        <strain evidence="9 10">B5-SW-15</strain>
    </source>
</reference>
<dbReference type="Proteomes" id="UP000592216">
    <property type="component" value="Unassembled WGS sequence"/>
</dbReference>
<evidence type="ECO:0000259" key="7">
    <source>
        <dbReference type="Pfam" id="PF22289"/>
    </source>
</evidence>
<dbReference type="GO" id="GO:0051537">
    <property type="term" value="F:2 iron, 2 sulfur cluster binding"/>
    <property type="evidence" value="ECO:0007669"/>
    <property type="project" value="UniProtKB-KW"/>
</dbReference>
<dbReference type="RefSeq" id="WP_177158307.1">
    <property type="nucleotide sequence ID" value="NZ_JABCJE010000008.1"/>
</dbReference>
<keyword evidence="2" id="KW-0001">2Fe-2S</keyword>
<dbReference type="Pfam" id="PF22289">
    <property type="entry name" value="DmmA-like_C"/>
    <property type="match status" value="1"/>
</dbReference>